<dbReference type="PROSITE" id="PS51192">
    <property type="entry name" value="HELICASE_ATP_BIND_1"/>
    <property type="match status" value="1"/>
</dbReference>
<dbReference type="Pfam" id="PF00271">
    <property type="entry name" value="Helicase_C"/>
    <property type="match status" value="1"/>
</dbReference>
<dbReference type="SMART" id="SM00487">
    <property type="entry name" value="DEXDc"/>
    <property type="match status" value="1"/>
</dbReference>
<keyword evidence="7" id="KW-1185">Reference proteome</keyword>
<evidence type="ECO:0000256" key="1">
    <source>
        <dbReference type="ARBA" id="ARBA00022741"/>
    </source>
</evidence>
<keyword evidence="1" id="KW-0547">Nucleotide-binding</keyword>
<dbReference type="InterPro" id="IPR014001">
    <property type="entry name" value="Helicase_ATP-bd"/>
</dbReference>
<dbReference type="AlphaFoldDB" id="S7U6F6"/>
<dbReference type="GO" id="GO:0005524">
    <property type="term" value="F:ATP binding"/>
    <property type="evidence" value="ECO:0007669"/>
    <property type="project" value="UniProtKB-KW"/>
</dbReference>
<dbReference type="SUPFAM" id="SSF52540">
    <property type="entry name" value="P-loop containing nucleoside triphosphate hydrolases"/>
    <property type="match status" value="2"/>
</dbReference>
<dbReference type="InterPro" id="IPR027417">
    <property type="entry name" value="P-loop_NTPase"/>
</dbReference>
<dbReference type="STRING" id="897.B2D07_11680"/>
<dbReference type="Gene3D" id="3.40.50.300">
    <property type="entry name" value="P-loop containing nucleotide triphosphate hydrolases"/>
    <property type="match status" value="2"/>
</dbReference>
<dbReference type="CDD" id="cd17926">
    <property type="entry name" value="DEXHc_RE"/>
    <property type="match status" value="1"/>
</dbReference>
<evidence type="ECO:0000256" key="2">
    <source>
        <dbReference type="ARBA" id="ARBA00022801"/>
    </source>
</evidence>
<dbReference type="InterPro" id="IPR001650">
    <property type="entry name" value="Helicase_C-like"/>
</dbReference>
<dbReference type="PANTHER" id="PTHR11274">
    <property type="entry name" value="RAD25/XP-B DNA REPAIR HELICASE"/>
    <property type="match status" value="1"/>
</dbReference>
<dbReference type="Proteomes" id="UP000014977">
    <property type="component" value="Unassembled WGS sequence"/>
</dbReference>
<keyword evidence="3" id="KW-0347">Helicase</keyword>
<dbReference type="GO" id="GO:0016787">
    <property type="term" value="F:hydrolase activity"/>
    <property type="evidence" value="ECO:0007669"/>
    <property type="project" value="UniProtKB-KW"/>
</dbReference>
<name>S7U6F6_DESML</name>
<dbReference type="InterPro" id="IPR050615">
    <property type="entry name" value="ATP-dep_DNA_Helicase"/>
</dbReference>
<gene>
    <name evidence="6" type="ORF">dsmv_0958</name>
</gene>
<dbReference type="InterPro" id="IPR006935">
    <property type="entry name" value="Helicase/UvrB_N"/>
</dbReference>
<sequence>MKVEMEEENVSMNILIANQLILSNVPEDVEGEIKRRLNFLNPRWAENERMGRWNGDTPKYVRAYEKTRRGDLVVPRGFVRQLLLMCRRAGVPCEIDDRRRSFGETALVFNGVLKPFQQEAAERMLKKEFGVLSAPTGSGKTVIALYMMARRRQPSLVVVHNRELAFQWIERIKRFLDVAENDIGLIGAGKKQMGRPVTVALIQSLCKCCREVSPNTGFLIVDECHRTPSRTFTDAVSAFDARFMLGLTATPWRRDKLSKLIFWYLGDVHHVIEKEDLVAGGHILAADVVVRETAFSPYHDPVREYAKMLSELTADDRRNHLIAADVAAEALKGQGVCLVLSDRKRHCEVLQSLLRYRYKIEAALLTGDVPPRQRKAVLEGIGAGEVRVLVATGQLVGEGFDCRDLATLFIATPVRFSGRLLQYLGRVLRPAPGKTRARVYDYVDSAVGPLAAAALARQRVYAGGRQDGDG</sequence>
<dbReference type="CDD" id="cd18785">
    <property type="entry name" value="SF2_C"/>
    <property type="match status" value="1"/>
</dbReference>
<dbReference type="Pfam" id="PF04851">
    <property type="entry name" value="ResIII"/>
    <property type="match status" value="1"/>
</dbReference>
<reference evidence="6 7" key="1">
    <citation type="journal article" date="2013" name="Genome Announc.">
        <title>Draft genome sequences for three mercury-methylating, sulfate-reducing bacteria.</title>
        <authorList>
            <person name="Brown S.D."/>
            <person name="Hurt R.A.Jr."/>
            <person name="Gilmour C.C."/>
            <person name="Elias D.A."/>
        </authorList>
    </citation>
    <scope>NUCLEOTIDE SEQUENCE [LARGE SCALE GENOMIC DNA]</scope>
    <source>
        <strain evidence="6 7">DSM 2059</strain>
    </source>
</reference>
<dbReference type="GO" id="GO:0003677">
    <property type="term" value="F:DNA binding"/>
    <property type="evidence" value="ECO:0007669"/>
    <property type="project" value="InterPro"/>
</dbReference>
<accession>S7U6F6</accession>
<dbReference type="EMBL" id="ATHJ01000011">
    <property type="protein sequence ID" value="EPR44922.1"/>
    <property type="molecule type" value="Genomic_DNA"/>
</dbReference>
<dbReference type="GO" id="GO:0004386">
    <property type="term" value="F:helicase activity"/>
    <property type="evidence" value="ECO:0007669"/>
    <property type="project" value="UniProtKB-KW"/>
</dbReference>
<evidence type="ECO:0000256" key="4">
    <source>
        <dbReference type="ARBA" id="ARBA00022840"/>
    </source>
</evidence>
<proteinExistence type="predicted"/>
<evidence type="ECO:0000313" key="7">
    <source>
        <dbReference type="Proteomes" id="UP000014977"/>
    </source>
</evidence>
<evidence type="ECO:0000256" key="3">
    <source>
        <dbReference type="ARBA" id="ARBA00022806"/>
    </source>
</evidence>
<protein>
    <submittedName>
        <fullName evidence="6">Type III restriction protein res subunit</fullName>
    </submittedName>
</protein>
<evidence type="ECO:0000313" key="6">
    <source>
        <dbReference type="EMBL" id="EPR44922.1"/>
    </source>
</evidence>
<keyword evidence="2" id="KW-0378">Hydrolase</keyword>
<dbReference type="PANTHER" id="PTHR11274:SF0">
    <property type="entry name" value="GENERAL TRANSCRIPTION AND DNA REPAIR FACTOR IIH HELICASE SUBUNIT XPB"/>
    <property type="match status" value="1"/>
</dbReference>
<dbReference type="eggNOG" id="COG1061">
    <property type="taxonomic scope" value="Bacteria"/>
</dbReference>
<evidence type="ECO:0000259" key="5">
    <source>
        <dbReference type="PROSITE" id="PS51192"/>
    </source>
</evidence>
<keyword evidence="4" id="KW-0067">ATP-binding</keyword>
<comment type="caution">
    <text evidence="6">The sequence shown here is derived from an EMBL/GenBank/DDBJ whole genome shotgun (WGS) entry which is preliminary data.</text>
</comment>
<dbReference type="SMART" id="SM00490">
    <property type="entry name" value="HELICc"/>
    <property type="match status" value="1"/>
</dbReference>
<feature type="domain" description="Helicase ATP-binding" evidence="5">
    <location>
        <begin position="121"/>
        <end position="269"/>
    </location>
</feature>
<organism evidence="6 7">
    <name type="scientific">Desulfococcus multivorans DSM 2059</name>
    <dbReference type="NCBI Taxonomy" id="1121405"/>
    <lineage>
        <taxon>Bacteria</taxon>
        <taxon>Pseudomonadati</taxon>
        <taxon>Thermodesulfobacteriota</taxon>
        <taxon>Desulfobacteria</taxon>
        <taxon>Desulfobacterales</taxon>
        <taxon>Desulfococcaceae</taxon>
        <taxon>Desulfococcus</taxon>
    </lineage>
</organism>